<dbReference type="Gene3D" id="3.30.559.30">
    <property type="entry name" value="Nonribosomal peptide synthetase, condensation domain"/>
    <property type="match status" value="1"/>
</dbReference>
<evidence type="ECO:0000313" key="2">
    <source>
        <dbReference type="Proteomes" id="UP001634393"/>
    </source>
</evidence>
<reference evidence="1 2" key="1">
    <citation type="submission" date="2024-12" db="EMBL/GenBank/DDBJ databases">
        <title>The unique morphological basis and parallel evolutionary history of personate flowers in Penstemon.</title>
        <authorList>
            <person name="Depatie T.H."/>
            <person name="Wessinger C.A."/>
        </authorList>
    </citation>
    <scope>NUCLEOTIDE SEQUENCE [LARGE SCALE GENOMIC DNA]</scope>
    <source>
        <strain evidence="1">WTNN_2</strain>
        <tissue evidence="1">Leaf</tissue>
    </source>
</reference>
<organism evidence="1 2">
    <name type="scientific">Penstemon smallii</name>
    <dbReference type="NCBI Taxonomy" id="265156"/>
    <lineage>
        <taxon>Eukaryota</taxon>
        <taxon>Viridiplantae</taxon>
        <taxon>Streptophyta</taxon>
        <taxon>Embryophyta</taxon>
        <taxon>Tracheophyta</taxon>
        <taxon>Spermatophyta</taxon>
        <taxon>Magnoliopsida</taxon>
        <taxon>eudicotyledons</taxon>
        <taxon>Gunneridae</taxon>
        <taxon>Pentapetalae</taxon>
        <taxon>asterids</taxon>
        <taxon>lamiids</taxon>
        <taxon>Lamiales</taxon>
        <taxon>Plantaginaceae</taxon>
        <taxon>Cheloneae</taxon>
        <taxon>Penstemon</taxon>
    </lineage>
</organism>
<keyword evidence="2" id="KW-1185">Reference proteome</keyword>
<name>A0ABD3TSS2_9LAMI</name>
<dbReference type="PANTHER" id="PTHR34375:SF3">
    <property type="entry name" value="CONDENSATION DOMAIN-CONTAINING PROTEIN"/>
    <property type="match status" value="1"/>
</dbReference>
<evidence type="ECO:0000313" key="1">
    <source>
        <dbReference type="EMBL" id="KAL3839293.1"/>
    </source>
</evidence>
<gene>
    <name evidence="1" type="ORF">ACJIZ3_023884</name>
</gene>
<dbReference type="PANTHER" id="PTHR34375">
    <property type="entry name" value="GATA ZINC FINGER PROTEIN-RELATED"/>
    <property type="match status" value="1"/>
</dbReference>
<comment type="caution">
    <text evidence="1">The sequence shown here is derived from an EMBL/GenBank/DDBJ whole genome shotgun (WGS) entry which is preliminary data.</text>
</comment>
<protein>
    <recommendedName>
        <fullName evidence="3">Alcohol acetyltransferase</fullName>
    </recommendedName>
</protein>
<dbReference type="EMBL" id="JBJXBP010000003">
    <property type="protein sequence ID" value="KAL3839293.1"/>
    <property type="molecule type" value="Genomic_DNA"/>
</dbReference>
<dbReference type="Proteomes" id="UP001634393">
    <property type="component" value="Unassembled WGS sequence"/>
</dbReference>
<evidence type="ECO:0008006" key="3">
    <source>
        <dbReference type="Google" id="ProtNLM"/>
    </source>
</evidence>
<dbReference type="AlphaFoldDB" id="A0ABD3TSS2"/>
<sequence>MPTSTNHARPLCNTEQNWCRAVSSGTGITVLALHMSKPPSKITLLENILKKLHKSHPLLNSKLHYNPTTKNFSFLASTTPKIDIKLHDLASTSHLLQTKEKTKLPPFHIILEHELNTNKWSDPNSFESSGIDVLYTSVYALSEAKCVVVLRFHSSICDRTTAVSLLMELMELVEVDEGGGTYKEIENDGEGSLGMENLVPKGMGKKTVWAHGMDVLGYSLNSFRLTNLKFVNTKWPRTSEVVRLQLDTQHTARILDGCKSRGIKLCGALSAAGLIAAHSTKLNYDHIKKKYGVVTLTDCRSHLQPPLSIHHFGFYHSAILNIHSVNGNENFWDLAERSYNEFAHSKKSNKHFTDMGDINFLMSKAIENPSLTASSSLRTSLISVFEDPVIDNTSQMQKQIGVEDYVGCSSVHGVGPSIAIVDTIRDGALDCACIYPSPLHSREQMNDLVDGMKRILIDVGIKI</sequence>
<accession>A0ABD3TSS2</accession>
<proteinExistence type="predicted"/>
<dbReference type="SUPFAM" id="SSF52777">
    <property type="entry name" value="CoA-dependent acyltransferases"/>
    <property type="match status" value="1"/>
</dbReference>